<keyword evidence="1" id="KW-0812">Transmembrane</keyword>
<keyword evidence="3" id="KW-1185">Reference proteome</keyword>
<sequence length="60" mass="6881">MEKWASWQVFMIGIGLLFIMFSQQMANPFPMIIGGLSIVLLGVIILKKSAQKERRKNGKW</sequence>
<proteinExistence type="predicted"/>
<dbReference type="EMBL" id="SMBP01000009">
    <property type="protein sequence ID" value="TCU60056.1"/>
    <property type="molecule type" value="Genomic_DNA"/>
</dbReference>
<accession>A0A4R3TFK9</accession>
<protein>
    <submittedName>
        <fullName evidence="2">Putative secreted protein with PEP-CTERM sorting signal</fullName>
    </submittedName>
</protein>
<dbReference type="RefSeq" id="WP_008686893.1">
    <property type="nucleotide sequence ID" value="NZ_AP024510.1"/>
</dbReference>
<evidence type="ECO:0000313" key="2">
    <source>
        <dbReference type="EMBL" id="TCU60056.1"/>
    </source>
</evidence>
<evidence type="ECO:0000313" key="3">
    <source>
        <dbReference type="Proteomes" id="UP000295773"/>
    </source>
</evidence>
<comment type="caution">
    <text evidence="2">The sequence shown here is derived from an EMBL/GenBank/DDBJ whole genome shotgun (WGS) entry which is preliminary data.</text>
</comment>
<dbReference type="Proteomes" id="UP000295773">
    <property type="component" value="Unassembled WGS sequence"/>
</dbReference>
<dbReference type="GeneID" id="73796584"/>
<gene>
    <name evidence="2" type="ORF">EDD61_10995</name>
</gene>
<keyword evidence="1" id="KW-1133">Transmembrane helix</keyword>
<feature type="transmembrane region" description="Helical" evidence="1">
    <location>
        <begin position="7"/>
        <end position="23"/>
    </location>
</feature>
<feature type="transmembrane region" description="Helical" evidence="1">
    <location>
        <begin position="29"/>
        <end position="46"/>
    </location>
</feature>
<organism evidence="2 3">
    <name type="scientific">Longicatena caecimuris</name>
    <dbReference type="NCBI Taxonomy" id="1796635"/>
    <lineage>
        <taxon>Bacteria</taxon>
        <taxon>Bacillati</taxon>
        <taxon>Bacillota</taxon>
        <taxon>Erysipelotrichia</taxon>
        <taxon>Erysipelotrichales</taxon>
        <taxon>Erysipelotrichaceae</taxon>
        <taxon>Longicatena</taxon>
    </lineage>
</organism>
<evidence type="ECO:0000256" key="1">
    <source>
        <dbReference type="SAM" id="Phobius"/>
    </source>
</evidence>
<reference evidence="2 3" key="1">
    <citation type="submission" date="2019-03" db="EMBL/GenBank/DDBJ databases">
        <title>Genomic Encyclopedia of Type Strains, Phase IV (KMG-IV): sequencing the most valuable type-strain genomes for metagenomic binning, comparative biology and taxonomic classification.</title>
        <authorList>
            <person name="Goeker M."/>
        </authorList>
    </citation>
    <scope>NUCLEOTIDE SEQUENCE [LARGE SCALE GENOMIC DNA]</scope>
    <source>
        <strain evidence="2 3">DSM 29481</strain>
    </source>
</reference>
<name>A0A4R3TFK9_9FIRM</name>
<dbReference type="AlphaFoldDB" id="A0A4R3TFK9"/>
<keyword evidence="1" id="KW-0472">Membrane</keyword>